<dbReference type="InterPro" id="IPR036397">
    <property type="entry name" value="RNaseH_sf"/>
</dbReference>
<dbReference type="PANTHER" id="PTHR47331">
    <property type="entry name" value="PHD-TYPE DOMAIN-CONTAINING PROTEIN"/>
    <property type="match status" value="1"/>
</dbReference>
<sequence length="305" mass="35480">LIPSKHRITELLVEDVHRENLHQDLQQTLYKERKKFWIPKGGTTVKRVLRECRVFKRWKGGPFVLPATPPLPLYRATRAFPFQRSGLDYFGPIQVKRMHATVKIWGCLWTCLVTRAIHLDTVSSLSASDFIEAFRRFVARRGIPEIILSDNASTFTAAGKVIVDECQKREIEERMKDEYGDVDDSEYRPQNEVEIFNEQYKKGPKIIHKFWDVWKKEYSLSLKEHQKMEHPRPRIVTVREPEIGENSKRWFIVILMIDKPSEERGEFGKCATEPRHYTPIKLGKHGNPSIASRSVGSVATGIARR</sequence>
<dbReference type="SUPFAM" id="SSF53098">
    <property type="entry name" value="Ribonuclease H-like"/>
    <property type="match status" value="1"/>
</dbReference>
<dbReference type="Gene3D" id="3.30.420.10">
    <property type="entry name" value="Ribonuclease H-like superfamily/Ribonuclease H"/>
    <property type="match status" value="1"/>
</dbReference>
<proteinExistence type="predicted"/>
<organism evidence="2">
    <name type="scientific">Anisakis simplex</name>
    <name type="common">Herring worm</name>
    <dbReference type="NCBI Taxonomy" id="6269"/>
    <lineage>
        <taxon>Eukaryota</taxon>
        <taxon>Metazoa</taxon>
        <taxon>Ecdysozoa</taxon>
        <taxon>Nematoda</taxon>
        <taxon>Chromadorea</taxon>
        <taxon>Rhabditida</taxon>
        <taxon>Spirurina</taxon>
        <taxon>Ascaridomorpha</taxon>
        <taxon>Ascaridoidea</taxon>
        <taxon>Anisakidae</taxon>
        <taxon>Anisakis</taxon>
        <taxon>Anisakis simplex complex</taxon>
    </lineage>
</organism>
<dbReference type="InterPro" id="IPR012337">
    <property type="entry name" value="RNaseH-like_sf"/>
</dbReference>
<evidence type="ECO:0000313" key="2">
    <source>
        <dbReference type="WBParaSite" id="ASIM_0000240901-mRNA-1"/>
    </source>
</evidence>
<protein>
    <submittedName>
        <fullName evidence="2">Integrase_H2C2 domain-containing protein</fullName>
    </submittedName>
</protein>
<reference evidence="2" key="1">
    <citation type="submission" date="2017-02" db="UniProtKB">
        <authorList>
            <consortium name="WormBaseParasite"/>
        </authorList>
    </citation>
    <scope>IDENTIFICATION</scope>
</reference>
<dbReference type="PANTHER" id="PTHR47331:SF1">
    <property type="entry name" value="GAG-LIKE PROTEIN"/>
    <property type="match status" value="1"/>
</dbReference>
<name>A0A0M3J4E1_ANISI</name>
<dbReference type="Pfam" id="PF17921">
    <property type="entry name" value="Integrase_H2C2"/>
    <property type="match status" value="1"/>
</dbReference>
<dbReference type="GO" id="GO:0003676">
    <property type="term" value="F:nucleic acid binding"/>
    <property type="evidence" value="ECO:0007669"/>
    <property type="project" value="InterPro"/>
</dbReference>
<dbReference type="InterPro" id="IPR041588">
    <property type="entry name" value="Integrase_H2C2"/>
</dbReference>
<dbReference type="WBParaSite" id="ASIM_0000240901-mRNA-1">
    <property type="protein sequence ID" value="ASIM_0000240901-mRNA-1"/>
    <property type="gene ID" value="ASIM_0000240901"/>
</dbReference>
<evidence type="ECO:0000259" key="1">
    <source>
        <dbReference type="Pfam" id="PF17921"/>
    </source>
</evidence>
<feature type="domain" description="Integrase zinc-binding" evidence="1">
    <location>
        <begin position="7"/>
        <end position="59"/>
    </location>
</feature>
<accession>A0A0M3J4E1</accession>
<dbReference type="AlphaFoldDB" id="A0A0M3J4E1"/>